<keyword evidence="2" id="KW-1185">Reference proteome</keyword>
<dbReference type="AlphaFoldDB" id="A0A3N6MDG0"/>
<evidence type="ECO:0000313" key="2">
    <source>
        <dbReference type="Proteomes" id="UP000281431"/>
    </source>
</evidence>
<evidence type="ECO:0000313" key="1">
    <source>
        <dbReference type="EMBL" id="RQH01899.1"/>
    </source>
</evidence>
<organism evidence="1 2">
    <name type="scientific">Natrarchaeobius chitinivorans</name>
    <dbReference type="NCBI Taxonomy" id="1679083"/>
    <lineage>
        <taxon>Archaea</taxon>
        <taxon>Methanobacteriati</taxon>
        <taxon>Methanobacteriota</taxon>
        <taxon>Stenosarchaea group</taxon>
        <taxon>Halobacteria</taxon>
        <taxon>Halobacteriales</taxon>
        <taxon>Natrialbaceae</taxon>
        <taxon>Natrarchaeobius</taxon>
    </lineage>
</organism>
<protein>
    <submittedName>
        <fullName evidence="1">Uncharacterized protein</fullName>
    </submittedName>
</protein>
<comment type="caution">
    <text evidence="1">The sequence shown here is derived from an EMBL/GenBank/DDBJ whole genome shotgun (WGS) entry which is preliminary data.</text>
</comment>
<proteinExistence type="predicted"/>
<name>A0A3N6MDG0_NATCH</name>
<reference evidence="1 2" key="1">
    <citation type="submission" date="2018-10" db="EMBL/GenBank/DDBJ databases">
        <title>Natrarchaeobius chitinivorans gen. nov., sp. nov., and Natrarchaeobius haloalkaliphilus sp. nov., alkaliphilic, chitin-utilizing haloarchaea from hypersaline alkaline lakes.</title>
        <authorList>
            <person name="Sorokin D.Y."/>
            <person name="Elcheninov A.G."/>
            <person name="Kostrikina N.A."/>
            <person name="Bale N.J."/>
            <person name="Sinninghe Damste J.S."/>
            <person name="Khijniak T.V."/>
            <person name="Kublanov I.V."/>
            <person name="Toshchakov S.V."/>
        </authorList>
    </citation>
    <scope>NUCLEOTIDE SEQUENCE [LARGE SCALE GENOMIC DNA]</scope>
    <source>
        <strain evidence="1 2">AArcht7</strain>
    </source>
</reference>
<sequence length="107" mass="11798">MSSEENREYRPFKQELFFEDAETGETLAKFAKSSGVEIPPAGATVTLAIAEFEGPETIADELRDARAEYVVEDVEYRFAQPIDTVPDPSTVHQYAIVTVLVTPADDG</sequence>
<dbReference type="EMBL" id="REFZ01000003">
    <property type="protein sequence ID" value="RQH01899.1"/>
    <property type="molecule type" value="Genomic_DNA"/>
</dbReference>
<gene>
    <name evidence="1" type="ORF">EA472_06225</name>
</gene>
<dbReference type="Proteomes" id="UP000281431">
    <property type="component" value="Unassembled WGS sequence"/>
</dbReference>
<accession>A0A3N6MDG0</accession>